<dbReference type="HAMAP" id="MF_02207">
    <property type="entry name" value="MreB"/>
    <property type="match status" value="1"/>
</dbReference>
<keyword evidence="2 6" id="KW-0547">Nucleotide-binding</keyword>
<evidence type="ECO:0000313" key="8">
    <source>
        <dbReference type="Proteomes" id="UP000178109"/>
    </source>
</evidence>
<dbReference type="Pfam" id="PF06723">
    <property type="entry name" value="MreB_Mbl"/>
    <property type="match status" value="1"/>
</dbReference>
<dbReference type="GO" id="GO:0000902">
    <property type="term" value="P:cell morphogenesis"/>
    <property type="evidence" value="ECO:0007669"/>
    <property type="project" value="InterPro"/>
</dbReference>
<evidence type="ECO:0000256" key="6">
    <source>
        <dbReference type="HAMAP-Rule" id="MF_02207"/>
    </source>
</evidence>
<comment type="similarity">
    <text evidence="5 6">Belongs to the FtsA/MreB family.</text>
</comment>
<dbReference type="PANTHER" id="PTHR42749">
    <property type="entry name" value="CELL SHAPE-DETERMINING PROTEIN MREB"/>
    <property type="match status" value="1"/>
</dbReference>
<dbReference type="EMBL" id="MHKO01000048">
    <property type="protein sequence ID" value="OGY91363.1"/>
    <property type="molecule type" value="Genomic_DNA"/>
</dbReference>
<evidence type="ECO:0000256" key="2">
    <source>
        <dbReference type="ARBA" id="ARBA00022741"/>
    </source>
</evidence>
<sequence length="348" mass="37903">MFKNFLGRFSKDIGVDLGTANTLFFVREKGIVINIPTVVAINTRTDQLLAVGLDAKRMMGKTPPHITVIRPVENGVVADFETCEKFVKHFIEKIHRESFTITPRPRIIVNIPLDITEVERKAVQDVILGAGAREVHLVEEPLAAAIGARVNLQESVGHMIVEIGGGKTSMAVISLSGIVNGQTIRTAGDELDNTIREYVRENFNIIIGQKTAEEIKIKIGSTLPLEEPLELKVKGRNLLTGLPKEFSINDNQVREAIKRPVRTLVDQVRLTVESAPAELVADLHESGILLSGGGALLRGLDALISKELTMPVKIVDDPLTTVVRGAGILLEDSVLLKEVESVGNIMLG</sequence>
<dbReference type="GO" id="GO:0005524">
    <property type="term" value="F:ATP binding"/>
    <property type="evidence" value="ECO:0007669"/>
    <property type="project" value="UniProtKB-KW"/>
</dbReference>
<organism evidence="7 8">
    <name type="scientific">Candidatus Komeilibacteria bacterium RIFCSPLOWO2_02_FULL_48_11</name>
    <dbReference type="NCBI Taxonomy" id="1798553"/>
    <lineage>
        <taxon>Bacteria</taxon>
        <taxon>Candidatus Komeiliibacteriota</taxon>
    </lineage>
</organism>
<feature type="binding site" evidence="6">
    <location>
        <begin position="19"/>
        <end position="21"/>
    </location>
    <ligand>
        <name>ATP</name>
        <dbReference type="ChEBI" id="CHEBI:30616"/>
    </ligand>
</feature>
<dbReference type="Proteomes" id="UP000178109">
    <property type="component" value="Unassembled WGS sequence"/>
</dbReference>
<dbReference type="GO" id="GO:0005737">
    <property type="term" value="C:cytoplasm"/>
    <property type="evidence" value="ECO:0007669"/>
    <property type="project" value="UniProtKB-SubCell"/>
</dbReference>
<keyword evidence="1 6" id="KW-0963">Cytoplasm</keyword>
<comment type="function">
    <text evidence="6">Forms membrane-associated dynamic filaments that are essential for cell shape determination. Acts by regulating cell wall synthesis and cell elongation, and thus cell shape. A feedback loop between cell geometry and MreB localization may maintain elongated cell shape by targeting cell wall growth to regions of negative cell wall curvature.</text>
</comment>
<dbReference type="InterPro" id="IPR056546">
    <property type="entry name" value="MreB_MamK-like"/>
</dbReference>
<keyword evidence="3 6" id="KW-0067">ATP-binding</keyword>
<dbReference type="NCBIfam" id="NF010539">
    <property type="entry name" value="PRK13927.1"/>
    <property type="match status" value="1"/>
</dbReference>
<dbReference type="InterPro" id="IPR043129">
    <property type="entry name" value="ATPase_NBD"/>
</dbReference>
<dbReference type="STRING" id="1798553.A3H70_02745"/>
<keyword evidence="4 6" id="KW-0133">Cell shape</keyword>
<dbReference type="PRINTS" id="PR01652">
    <property type="entry name" value="SHAPEPROTEIN"/>
</dbReference>
<evidence type="ECO:0000256" key="1">
    <source>
        <dbReference type="ARBA" id="ARBA00022490"/>
    </source>
</evidence>
<comment type="subunit">
    <text evidence="6">Forms polymers.</text>
</comment>
<dbReference type="AlphaFoldDB" id="A0A1G2BQE7"/>
<comment type="caution">
    <text evidence="7">The sequence shown here is derived from an EMBL/GenBank/DDBJ whole genome shotgun (WGS) entry which is preliminary data.</text>
</comment>
<comment type="subcellular location">
    <subcellularLocation>
        <location evidence="6">Cytoplasm</location>
    </subcellularLocation>
    <text evidence="6">Membrane-associated.</text>
</comment>
<dbReference type="InterPro" id="IPR004753">
    <property type="entry name" value="MreB"/>
</dbReference>
<feature type="binding site" evidence="6">
    <location>
        <begin position="293"/>
        <end position="296"/>
    </location>
    <ligand>
        <name>ATP</name>
        <dbReference type="ChEBI" id="CHEBI:30616"/>
    </ligand>
</feature>
<dbReference type="GO" id="GO:0008360">
    <property type="term" value="P:regulation of cell shape"/>
    <property type="evidence" value="ECO:0007669"/>
    <property type="project" value="UniProtKB-UniRule"/>
</dbReference>
<reference evidence="7 8" key="1">
    <citation type="journal article" date="2016" name="Nat. Commun.">
        <title>Thousands of microbial genomes shed light on interconnected biogeochemical processes in an aquifer system.</title>
        <authorList>
            <person name="Anantharaman K."/>
            <person name="Brown C.T."/>
            <person name="Hug L.A."/>
            <person name="Sharon I."/>
            <person name="Castelle C.J."/>
            <person name="Probst A.J."/>
            <person name="Thomas B.C."/>
            <person name="Singh A."/>
            <person name="Wilkins M.J."/>
            <person name="Karaoz U."/>
            <person name="Brodie E.L."/>
            <person name="Williams K.H."/>
            <person name="Hubbard S.S."/>
            <person name="Banfield J.F."/>
        </authorList>
    </citation>
    <scope>NUCLEOTIDE SEQUENCE [LARGE SCALE GENOMIC DNA]</scope>
</reference>
<protein>
    <recommendedName>
        <fullName evidence="6">Cell shape-determining protein MreB</fullName>
    </recommendedName>
</protein>
<dbReference type="PANTHER" id="PTHR42749:SF1">
    <property type="entry name" value="CELL SHAPE-DETERMINING PROTEIN MREB"/>
    <property type="match status" value="1"/>
</dbReference>
<proteinExistence type="inferred from homology"/>
<dbReference type="NCBIfam" id="TIGR00904">
    <property type="entry name" value="mreB"/>
    <property type="match status" value="1"/>
</dbReference>
<dbReference type="Gene3D" id="3.30.420.40">
    <property type="match status" value="3"/>
</dbReference>
<dbReference type="SUPFAM" id="SSF53067">
    <property type="entry name" value="Actin-like ATPase domain"/>
    <property type="match status" value="2"/>
</dbReference>
<evidence type="ECO:0000256" key="3">
    <source>
        <dbReference type="ARBA" id="ARBA00022840"/>
    </source>
</evidence>
<evidence type="ECO:0000313" key="7">
    <source>
        <dbReference type="EMBL" id="OGY91363.1"/>
    </source>
</evidence>
<feature type="binding site" evidence="6">
    <location>
        <begin position="213"/>
        <end position="216"/>
    </location>
    <ligand>
        <name>ATP</name>
        <dbReference type="ChEBI" id="CHEBI:30616"/>
    </ligand>
</feature>
<accession>A0A1G2BQE7</accession>
<gene>
    <name evidence="6" type="primary">mreB</name>
    <name evidence="7" type="ORF">A3H70_02745</name>
</gene>
<name>A0A1G2BQE7_9BACT</name>
<evidence type="ECO:0000256" key="5">
    <source>
        <dbReference type="ARBA" id="ARBA00023458"/>
    </source>
</evidence>
<comment type="caution">
    <text evidence="6">Lacks conserved residue(s) required for the propagation of feature annotation.</text>
</comment>
<evidence type="ECO:0000256" key="4">
    <source>
        <dbReference type="ARBA" id="ARBA00022960"/>
    </source>
</evidence>
<dbReference type="CDD" id="cd10225">
    <property type="entry name" value="ASKHA_NBD_MreB-like"/>
    <property type="match status" value="1"/>
</dbReference>